<protein>
    <submittedName>
        <fullName evidence="2">Uncharacterized protein</fullName>
    </submittedName>
</protein>
<comment type="caution">
    <text evidence="2">The sequence shown here is derived from an EMBL/GenBank/DDBJ whole genome shotgun (WGS) entry which is preliminary data.</text>
</comment>
<dbReference type="EMBL" id="LSRX01000287">
    <property type="protein sequence ID" value="OLQ01603.1"/>
    <property type="molecule type" value="Genomic_DNA"/>
</dbReference>
<evidence type="ECO:0000313" key="3">
    <source>
        <dbReference type="Proteomes" id="UP000186817"/>
    </source>
</evidence>
<keyword evidence="3" id="KW-1185">Reference proteome</keyword>
<evidence type="ECO:0000256" key="1">
    <source>
        <dbReference type="SAM" id="MobiDB-lite"/>
    </source>
</evidence>
<reference evidence="2 3" key="1">
    <citation type="submission" date="2016-02" db="EMBL/GenBank/DDBJ databases">
        <title>Genome analysis of coral dinoflagellate symbionts highlights evolutionary adaptations to a symbiotic lifestyle.</title>
        <authorList>
            <person name="Aranda M."/>
            <person name="Li Y."/>
            <person name="Liew Y.J."/>
            <person name="Baumgarten S."/>
            <person name="Simakov O."/>
            <person name="Wilson M."/>
            <person name="Piel J."/>
            <person name="Ashoor H."/>
            <person name="Bougouffa S."/>
            <person name="Bajic V.B."/>
            <person name="Ryu T."/>
            <person name="Ravasi T."/>
            <person name="Bayer T."/>
            <person name="Micklem G."/>
            <person name="Kim H."/>
            <person name="Bhak J."/>
            <person name="Lajeunesse T.C."/>
            <person name="Voolstra C.R."/>
        </authorList>
    </citation>
    <scope>NUCLEOTIDE SEQUENCE [LARGE SCALE GENOMIC DNA]</scope>
    <source>
        <strain evidence="2 3">CCMP2467</strain>
    </source>
</reference>
<accession>A0A1Q9E2H4</accession>
<name>A0A1Q9E2H4_SYMMI</name>
<feature type="compositionally biased region" description="Acidic residues" evidence="1">
    <location>
        <begin position="34"/>
        <end position="45"/>
    </location>
</feature>
<proteinExistence type="predicted"/>
<dbReference type="AlphaFoldDB" id="A0A1Q9E2H4"/>
<evidence type="ECO:0000313" key="2">
    <source>
        <dbReference type="EMBL" id="OLQ01603.1"/>
    </source>
</evidence>
<feature type="region of interest" description="Disordered" evidence="1">
    <location>
        <begin position="17"/>
        <end position="46"/>
    </location>
</feature>
<gene>
    <name evidence="2" type="ORF">AK812_SmicGene15649</name>
</gene>
<sequence>MSHLLATILRPHGPLSSVMQRQSERQSLCRCSEKEEDDDDDDDDYNWDHEAKIARMSHSVAATTRLSRGTAMGQTDSHSLLALGLALGPLRLALTLTAFALALDLALDLAFAEALARPFAAATFERGPRVMDDSLLSSTVWEP</sequence>
<organism evidence="2 3">
    <name type="scientific">Symbiodinium microadriaticum</name>
    <name type="common">Dinoflagellate</name>
    <name type="synonym">Zooxanthella microadriatica</name>
    <dbReference type="NCBI Taxonomy" id="2951"/>
    <lineage>
        <taxon>Eukaryota</taxon>
        <taxon>Sar</taxon>
        <taxon>Alveolata</taxon>
        <taxon>Dinophyceae</taxon>
        <taxon>Suessiales</taxon>
        <taxon>Symbiodiniaceae</taxon>
        <taxon>Symbiodinium</taxon>
    </lineage>
</organism>
<dbReference type="Proteomes" id="UP000186817">
    <property type="component" value="Unassembled WGS sequence"/>
</dbReference>